<dbReference type="NCBIfam" id="NF033679">
    <property type="entry name" value="DNRLRE_dom"/>
    <property type="match status" value="1"/>
</dbReference>
<dbReference type="InterPro" id="IPR028994">
    <property type="entry name" value="Integrin_alpha_N"/>
</dbReference>
<name>A0A919W7R1_9ACTN</name>
<dbReference type="InterPro" id="IPR035992">
    <property type="entry name" value="Ricin_B-like_lectins"/>
</dbReference>
<reference evidence="4 5" key="1">
    <citation type="submission" date="2021-03" db="EMBL/GenBank/DDBJ databases">
        <title>Whole genome shotgun sequence of Actinoplanes toevensis NBRC 105298.</title>
        <authorList>
            <person name="Komaki H."/>
            <person name="Tamura T."/>
        </authorList>
    </citation>
    <scope>NUCLEOTIDE SEQUENCE [LARGE SCALE GENOMIC DNA]</scope>
    <source>
        <strain evidence="4 5">NBRC 105298</strain>
    </source>
</reference>
<evidence type="ECO:0000259" key="3">
    <source>
        <dbReference type="Pfam" id="PF14200"/>
    </source>
</evidence>
<proteinExistence type="predicted"/>
<dbReference type="InterPro" id="IPR013517">
    <property type="entry name" value="FG-GAP"/>
</dbReference>
<sequence>MADTTNSRARTVLRTPRLLSVLLTLTLAAAAVPFAGPAAAVAAPACPASRAVTAVAVTAAHACGGPVEALDRRTNSSRTVIAADGSATVEQFASPRWVQRPDGSWTDLDTELHLAGDTVVPGATLLPVAFSAGGSAKPLATLADGDRSVALSWPAALPEPVLSGPTATYPEVLPDVDLQVTALADGFSEVLVVKTAQAAANPALEELGFGVTTTGVQLKTAADGGVTATDSSGGAVFTSPRALMWDSAARTPRVRKMGERIAGKKLHVAPDRDFLTDPATRFPVYLDPTFTGNKAGNAWDVVASRSDLANSAFWQRTFMNNSASYGDAGAGATCDSYSGNTCNSALYKVRSMFRMETYGAAGATVLSSNFEITQKWSWTCNTASNAKLWTIAGSISSSTTWNNQPAWDGGHTAQAAGNHAVGKANGCVEAGTVSFDTTGMVQYAYSQGWGDLTLGLQAVNEGTNLQWKRFDSATAVLHIRYDHAPDTPALSDLKVGPAAQTSCGISAAGPTRVSTANGLKLSAVLTDADAGAGDLVKANWSVTGIPAAYSPAPETAGMTSGSAHETTIPAAAFTDGAAVSWQVRGVDNDSNMAGGWSPVCYLLVDNTAPLPPGITSTDLALRVGQGIPLPPADTAVAGQTARVTFTPDPADAGRVVGYRYGVHADADAQPTSWVAAGPDGSATAAIVPLSGAISYDGIVAQAVKGDGTAGATTAARFMANAGAAPPAVPGDATGDGRADLTVASDVGGGRSAFWRWDSTPSGALAGAIAPQLNDGVYANGSFQTANGDFDGDGRSDVATLTQSGSNVLLSVQRSDGNALLSSVVLKTLPGWSMANIKMVAGDFDGNGRADVAALYNLGNAAWEYRVMLSSSAGLAFGEPSVWHAAAPGQSDWNRIKIVAGDMNGDRLADVAEFYDYGGEQTKLWMHYSTGFILTSGAMQWDSTAGGFAWSHAKFVAGDFTGDGHSDVAAFYDYNSSNVSLLVFTARADGTMNGWSSWWNGGGAWSWNWSATEPAAGDYNGDGKADVGLVYHCCGAYQTRAWTVTSTGAAFGAAITHWSGATGPVGAGALPSDNPDQKYEIRALHSGKCLDVFSAGTGENVRVQQWGCSGVAQQRFTLHVNGGGQSWIEPAHTTGKCLGVPGGPLTNGAQVDSNSCGPQWQNLQLWYQSGGQPGVDAVVSIRPMYSGSCFDVIGGGTADGVFVQQWGCTGVSQQLFTLHPVA</sequence>
<dbReference type="SUPFAM" id="SSF50370">
    <property type="entry name" value="Ricin B-like lectins"/>
    <property type="match status" value="1"/>
</dbReference>
<evidence type="ECO:0000256" key="2">
    <source>
        <dbReference type="SAM" id="SignalP"/>
    </source>
</evidence>
<protein>
    <recommendedName>
        <fullName evidence="3">Ricin B lectin domain-containing protein</fullName>
    </recommendedName>
</protein>
<evidence type="ECO:0000256" key="1">
    <source>
        <dbReference type="ARBA" id="ARBA00022729"/>
    </source>
</evidence>
<dbReference type="InterPro" id="IPR000772">
    <property type="entry name" value="Ricin_B_lectin"/>
</dbReference>
<keyword evidence="1 2" id="KW-0732">Signal</keyword>
<accession>A0A919W7R1</accession>
<evidence type="ECO:0000313" key="5">
    <source>
        <dbReference type="Proteomes" id="UP000677082"/>
    </source>
</evidence>
<dbReference type="SUPFAM" id="SSF69318">
    <property type="entry name" value="Integrin alpha N-terminal domain"/>
    <property type="match status" value="2"/>
</dbReference>
<feature type="signal peptide" evidence="2">
    <location>
        <begin position="1"/>
        <end position="30"/>
    </location>
</feature>
<feature type="chain" id="PRO_5038364310" description="Ricin B lectin domain-containing protein" evidence="2">
    <location>
        <begin position="31"/>
        <end position="1221"/>
    </location>
</feature>
<dbReference type="EMBL" id="BOQN01000021">
    <property type="protein sequence ID" value="GIM89931.1"/>
    <property type="molecule type" value="Genomic_DNA"/>
</dbReference>
<keyword evidence="5" id="KW-1185">Reference proteome</keyword>
<feature type="domain" description="Ricin B lectin" evidence="3">
    <location>
        <begin position="1074"/>
        <end position="1151"/>
    </location>
</feature>
<dbReference type="Pfam" id="PF14200">
    <property type="entry name" value="RicinB_lectin_2"/>
    <property type="match status" value="1"/>
</dbReference>
<dbReference type="Gene3D" id="2.80.10.50">
    <property type="match status" value="1"/>
</dbReference>
<dbReference type="CDD" id="cd00161">
    <property type="entry name" value="beta-trefoil_Ricin-like"/>
    <property type="match status" value="1"/>
</dbReference>
<organism evidence="4 5">
    <name type="scientific">Paractinoplanes toevensis</name>
    <dbReference type="NCBI Taxonomy" id="571911"/>
    <lineage>
        <taxon>Bacteria</taxon>
        <taxon>Bacillati</taxon>
        <taxon>Actinomycetota</taxon>
        <taxon>Actinomycetes</taxon>
        <taxon>Micromonosporales</taxon>
        <taxon>Micromonosporaceae</taxon>
        <taxon>Paractinoplanes</taxon>
    </lineage>
</organism>
<dbReference type="AlphaFoldDB" id="A0A919W7R1"/>
<dbReference type="Pfam" id="PF13517">
    <property type="entry name" value="FG-GAP_3"/>
    <property type="match status" value="2"/>
</dbReference>
<evidence type="ECO:0000313" key="4">
    <source>
        <dbReference type="EMBL" id="GIM89931.1"/>
    </source>
</evidence>
<dbReference type="Gene3D" id="2.40.128.340">
    <property type="match status" value="3"/>
</dbReference>
<comment type="caution">
    <text evidence="4">The sequence shown here is derived from an EMBL/GenBank/DDBJ whole genome shotgun (WGS) entry which is preliminary data.</text>
</comment>
<gene>
    <name evidence="4" type="ORF">Ato02nite_017240</name>
</gene>
<dbReference type="Proteomes" id="UP000677082">
    <property type="component" value="Unassembled WGS sequence"/>
</dbReference>
<dbReference type="PROSITE" id="PS50231">
    <property type="entry name" value="RICIN_B_LECTIN"/>
    <property type="match status" value="1"/>
</dbReference>
<dbReference type="RefSeq" id="WP_213005887.1">
    <property type="nucleotide sequence ID" value="NZ_BOQN01000021.1"/>
</dbReference>